<feature type="region of interest" description="Disordered" evidence="1">
    <location>
        <begin position="1"/>
        <end position="45"/>
    </location>
</feature>
<dbReference type="Pfam" id="PF03399">
    <property type="entry name" value="SAC3_GANP"/>
    <property type="match status" value="1"/>
</dbReference>
<evidence type="ECO:0000256" key="1">
    <source>
        <dbReference type="SAM" id="MobiDB-lite"/>
    </source>
</evidence>
<gene>
    <name evidence="3" type="ORF">V7S43_004665</name>
</gene>
<evidence type="ECO:0000313" key="3">
    <source>
        <dbReference type="EMBL" id="KAL3670355.1"/>
    </source>
</evidence>
<protein>
    <recommendedName>
        <fullName evidence="2">SAC3/GANP/THP3 conserved domain-containing protein</fullName>
    </recommendedName>
</protein>
<dbReference type="InterPro" id="IPR045107">
    <property type="entry name" value="SAC3/GANP/THP3"/>
</dbReference>
<comment type="caution">
    <text evidence="3">The sequence shown here is derived from an EMBL/GenBank/DDBJ whole genome shotgun (WGS) entry which is preliminary data.</text>
</comment>
<dbReference type="Proteomes" id="UP001632037">
    <property type="component" value="Unassembled WGS sequence"/>
</dbReference>
<dbReference type="Gene3D" id="1.25.40.990">
    <property type="match status" value="1"/>
</dbReference>
<dbReference type="PANTHER" id="PTHR12436">
    <property type="entry name" value="80 KDA MCM3-ASSOCIATED PROTEIN"/>
    <property type="match status" value="1"/>
</dbReference>
<evidence type="ECO:0000313" key="4">
    <source>
        <dbReference type="Proteomes" id="UP001632037"/>
    </source>
</evidence>
<proteinExistence type="predicted"/>
<dbReference type="InterPro" id="IPR005062">
    <property type="entry name" value="SAC3/GANP/THP3_conserved"/>
</dbReference>
<feature type="compositionally biased region" description="Basic and acidic residues" evidence="1">
    <location>
        <begin position="1"/>
        <end position="11"/>
    </location>
</feature>
<name>A0ABD3FXF0_9STRA</name>
<reference evidence="3 4" key="1">
    <citation type="submission" date="2024-09" db="EMBL/GenBank/DDBJ databases">
        <title>Genome sequencing and assembly of Phytophthora oleae, isolate VK10A, causative agent of rot of olive drupes.</title>
        <authorList>
            <person name="Conti Taguali S."/>
            <person name="Riolo M."/>
            <person name="La Spada F."/>
            <person name="Cacciola S.O."/>
            <person name="Dionisio G."/>
        </authorList>
    </citation>
    <scope>NUCLEOTIDE SEQUENCE [LARGE SCALE GENOMIC DNA]</scope>
    <source>
        <strain evidence="3 4">VK10A</strain>
    </source>
</reference>
<feature type="domain" description="SAC3/GANP/THP3 conserved" evidence="2">
    <location>
        <begin position="54"/>
        <end position="165"/>
    </location>
</feature>
<evidence type="ECO:0000259" key="2">
    <source>
        <dbReference type="Pfam" id="PF03399"/>
    </source>
</evidence>
<organism evidence="3 4">
    <name type="scientific">Phytophthora oleae</name>
    <dbReference type="NCBI Taxonomy" id="2107226"/>
    <lineage>
        <taxon>Eukaryota</taxon>
        <taxon>Sar</taxon>
        <taxon>Stramenopiles</taxon>
        <taxon>Oomycota</taxon>
        <taxon>Peronosporomycetes</taxon>
        <taxon>Peronosporales</taxon>
        <taxon>Peronosporaceae</taxon>
        <taxon>Phytophthora</taxon>
    </lineage>
</organism>
<keyword evidence="4" id="KW-1185">Reference proteome</keyword>
<accession>A0ABD3FXF0</accession>
<dbReference type="EMBL" id="JBIMZQ010000007">
    <property type="protein sequence ID" value="KAL3670355.1"/>
    <property type="molecule type" value="Genomic_DNA"/>
</dbReference>
<dbReference type="AlphaFoldDB" id="A0ABD3FXF0"/>
<feature type="compositionally biased region" description="Basic residues" evidence="1">
    <location>
        <begin position="12"/>
        <end position="22"/>
    </location>
</feature>
<dbReference type="PANTHER" id="PTHR12436:SF3">
    <property type="entry name" value="GERMINAL-CENTER ASSOCIATED NUCLEAR PROTEIN"/>
    <property type="match status" value="1"/>
</dbReference>
<sequence>MMHKKLTDRGRGRQPRRYRGRGRNSYNNASSAPAPPPAPVPLQQGPIRGECEALCPPKEIVERARNQELSRFERPAAGCEGLQAVKKYRRAAAGRDVWDPSELRPPSMLLQTLRHLFTTVLPWTQSGFDAWKQRGSGQAVEFLAVYHFVNDRVRSVRQDFTVQVSC</sequence>